<organism evidence="1 2">
    <name type="scientific">Tagetes erecta</name>
    <name type="common">African marigold</name>
    <dbReference type="NCBI Taxonomy" id="13708"/>
    <lineage>
        <taxon>Eukaryota</taxon>
        <taxon>Viridiplantae</taxon>
        <taxon>Streptophyta</taxon>
        <taxon>Embryophyta</taxon>
        <taxon>Tracheophyta</taxon>
        <taxon>Spermatophyta</taxon>
        <taxon>Magnoliopsida</taxon>
        <taxon>eudicotyledons</taxon>
        <taxon>Gunneridae</taxon>
        <taxon>Pentapetalae</taxon>
        <taxon>asterids</taxon>
        <taxon>campanulids</taxon>
        <taxon>Asterales</taxon>
        <taxon>Asteraceae</taxon>
        <taxon>Asteroideae</taxon>
        <taxon>Heliantheae alliance</taxon>
        <taxon>Tageteae</taxon>
        <taxon>Tagetes</taxon>
    </lineage>
</organism>
<dbReference type="SUPFAM" id="SSF54001">
    <property type="entry name" value="Cysteine proteinases"/>
    <property type="match status" value="1"/>
</dbReference>
<proteinExistence type="predicted"/>
<comment type="caution">
    <text evidence="1">The sequence shown here is derived from an EMBL/GenBank/DDBJ whole genome shotgun (WGS) entry which is preliminary data.</text>
</comment>
<dbReference type="AlphaFoldDB" id="A0AAD8NXX2"/>
<accession>A0AAD8NXX2</accession>
<dbReference type="InterPro" id="IPR038765">
    <property type="entry name" value="Papain-like_cys_pep_sf"/>
</dbReference>
<keyword evidence="2" id="KW-1185">Reference proteome</keyword>
<dbReference type="Proteomes" id="UP001229421">
    <property type="component" value="Unassembled WGS sequence"/>
</dbReference>
<evidence type="ECO:0000313" key="2">
    <source>
        <dbReference type="Proteomes" id="UP001229421"/>
    </source>
</evidence>
<name>A0AAD8NXX2_TARER</name>
<reference evidence="1" key="1">
    <citation type="journal article" date="2023" name="bioRxiv">
        <title>Improved chromosome-level genome assembly for marigold (Tagetes erecta).</title>
        <authorList>
            <person name="Jiang F."/>
            <person name="Yuan L."/>
            <person name="Wang S."/>
            <person name="Wang H."/>
            <person name="Xu D."/>
            <person name="Wang A."/>
            <person name="Fan W."/>
        </authorList>
    </citation>
    <scope>NUCLEOTIDE SEQUENCE</scope>
    <source>
        <strain evidence="1">WSJ</strain>
        <tissue evidence="1">Leaf</tissue>
    </source>
</reference>
<dbReference type="EMBL" id="JAUHHV010000005">
    <property type="protein sequence ID" value="KAK1425102.1"/>
    <property type="molecule type" value="Genomic_DNA"/>
</dbReference>
<gene>
    <name evidence="1" type="ORF">QVD17_20446</name>
</gene>
<protein>
    <submittedName>
        <fullName evidence="1">Uncharacterized protein</fullName>
    </submittedName>
</protein>
<sequence>MLKVLKLCGRSFSRNMNQKLIAPRSIRRKHDKHKRVALSPVQDQGRAPFCWAFGPLASIWKTIRVFTDMVHVDGKWEEIVQFLISRGEWKSINSIVDKLVLGATAYYVWQERNARFFANEKRTPI</sequence>
<evidence type="ECO:0000313" key="1">
    <source>
        <dbReference type="EMBL" id="KAK1425102.1"/>
    </source>
</evidence>